<evidence type="ECO:0000256" key="3">
    <source>
        <dbReference type="ARBA" id="ARBA00022827"/>
    </source>
</evidence>
<dbReference type="STRING" id="5486.A0A367YNJ1"/>
<dbReference type="Gene3D" id="3.50.50.100">
    <property type="match status" value="1"/>
</dbReference>
<comment type="similarity">
    <text evidence="1">Belongs to the FAD-dependent oxidoreductase family.</text>
</comment>
<evidence type="ECO:0000313" key="6">
    <source>
        <dbReference type="EMBL" id="RCK67337.1"/>
    </source>
</evidence>
<name>A0A367YNJ1_9ASCO</name>
<dbReference type="GO" id="GO:0004174">
    <property type="term" value="F:electron-transferring-flavoprotein dehydrogenase activity"/>
    <property type="evidence" value="ECO:0007669"/>
    <property type="project" value="TreeGrafter"/>
</dbReference>
<dbReference type="AlphaFoldDB" id="A0A367YNJ1"/>
<comment type="caution">
    <text evidence="6">The sequence shown here is derived from an EMBL/GenBank/DDBJ whole genome shotgun (WGS) entry which is preliminary data.</text>
</comment>
<protein>
    <submittedName>
        <fullName evidence="6">Apoptosis-inducing factor B</fullName>
    </submittedName>
</protein>
<reference evidence="6 7" key="1">
    <citation type="submission" date="2018-06" db="EMBL/GenBank/DDBJ databases">
        <title>Whole genome sequencing of Candida tropicalis (genome annotated by CSBL at Korea University).</title>
        <authorList>
            <person name="Ahn J."/>
        </authorList>
    </citation>
    <scope>NUCLEOTIDE SEQUENCE [LARGE SCALE GENOMIC DNA]</scope>
    <source>
        <strain evidence="6 7">ATCC 20962</strain>
    </source>
</reference>
<dbReference type="InterPro" id="IPR023753">
    <property type="entry name" value="FAD/NAD-binding_dom"/>
</dbReference>
<gene>
    <name evidence="6" type="primary">aifB_0</name>
    <name evidence="6" type="ORF">Cantr_02753</name>
</gene>
<evidence type="ECO:0000259" key="5">
    <source>
        <dbReference type="Pfam" id="PF07992"/>
    </source>
</evidence>
<dbReference type="Proteomes" id="UP000253472">
    <property type="component" value="Unassembled WGS sequence"/>
</dbReference>
<proteinExistence type="inferred from homology"/>
<feature type="domain" description="FAD/NAD(P)-binding" evidence="5">
    <location>
        <begin position="8"/>
        <end position="281"/>
    </location>
</feature>
<dbReference type="PRINTS" id="PR00469">
    <property type="entry name" value="PNDRDTASEII"/>
</dbReference>
<evidence type="ECO:0000313" key="7">
    <source>
        <dbReference type="Proteomes" id="UP000253472"/>
    </source>
</evidence>
<evidence type="ECO:0000256" key="4">
    <source>
        <dbReference type="ARBA" id="ARBA00023002"/>
    </source>
</evidence>
<evidence type="ECO:0000256" key="1">
    <source>
        <dbReference type="ARBA" id="ARBA00006442"/>
    </source>
</evidence>
<dbReference type="SUPFAM" id="SSF51905">
    <property type="entry name" value="FAD/NAD(P)-binding domain"/>
    <property type="match status" value="1"/>
</dbReference>
<evidence type="ECO:0000256" key="2">
    <source>
        <dbReference type="ARBA" id="ARBA00022630"/>
    </source>
</evidence>
<keyword evidence="2" id="KW-0285">Flavoprotein</keyword>
<dbReference type="EMBL" id="QLNQ01000001">
    <property type="protein sequence ID" value="RCK67337.1"/>
    <property type="molecule type" value="Genomic_DNA"/>
</dbReference>
<accession>A0A367YNJ1</accession>
<dbReference type="PANTHER" id="PTHR43735">
    <property type="entry name" value="APOPTOSIS-INDUCING FACTOR 1"/>
    <property type="match status" value="1"/>
</dbReference>
<dbReference type="OrthoDB" id="202203at2759"/>
<keyword evidence="3" id="KW-0274">FAD</keyword>
<keyword evidence="7" id="KW-1185">Reference proteome</keyword>
<dbReference type="GO" id="GO:0005737">
    <property type="term" value="C:cytoplasm"/>
    <property type="evidence" value="ECO:0007669"/>
    <property type="project" value="TreeGrafter"/>
</dbReference>
<dbReference type="PANTHER" id="PTHR43735:SF3">
    <property type="entry name" value="FERROPTOSIS SUPPRESSOR PROTEIN 1"/>
    <property type="match status" value="1"/>
</dbReference>
<dbReference type="GO" id="GO:0050660">
    <property type="term" value="F:flavin adenine dinucleotide binding"/>
    <property type="evidence" value="ECO:0007669"/>
    <property type="project" value="TreeGrafter"/>
</dbReference>
<dbReference type="PRINTS" id="PR00368">
    <property type="entry name" value="FADPNR"/>
</dbReference>
<organism evidence="6 7">
    <name type="scientific">Candida viswanathii</name>
    <dbReference type="NCBI Taxonomy" id="5486"/>
    <lineage>
        <taxon>Eukaryota</taxon>
        <taxon>Fungi</taxon>
        <taxon>Dikarya</taxon>
        <taxon>Ascomycota</taxon>
        <taxon>Saccharomycotina</taxon>
        <taxon>Pichiomycetes</taxon>
        <taxon>Debaryomycetaceae</taxon>
        <taxon>Candida/Lodderomyces clade</taxon>
        <taxon>Candida</taxon>
    </lineage>
</organism>
<dbReference type="Pfam" id="PF07992">
    <property type="entry name" value="Pyr_redox_2"/>
    <property type="match status" value="1"/>
</dbReference>
<keyword evidence="4" id="KW-0560">Oxidoreductase</keyword>
<sequence length="367" mass="39778">MTTERSKKAVIIGGSYAGFLALKTLLRSSRVKLDVTMISPSKLAYFNAAAPRLLVEPKLVEKSVYSIPESMKKLATGTIHRANFHQGSVSNVNLDKRLISVGDSHLSYDNLIIASGARTKAAVFKLDNARDETYTLGALKQASSDIKEAKSIAVIGGGSTGVETAAEIAYNYRDKSVVLFTGGSGPLSGFSSRYMTEDASDKLQKLGIEIVNDMLVNVDGKFVVAPTGEKKEFDVVIEALGTIPNTEFLPSKVLNKFGLIETDEYLRVKDYPDAIAAGDVVSLGTGSIFDLKYNQEPVLERTLEYEVLDDKSVTLEPYVQPTSFTSFTPIGKDGGVGMLFGWNAPNFLVKAVKSKDYMIPKGADHFT</sequence>
<dbReference type="InterPro" id="IPR036188">
    <property type="entry name" value="FAD/NAD-bd_sf"/>
</dbReference>